<name>A0A1Y3EGG2_9BILA</name>
<evidence type="ECO:0000313" key="3">
    <source>
        <dbReference type="Proteomes" id="UP000243006"/>
    </source>
</evidence>
<feature type="compositionally biased region" description="Basic and acidic residues" evidence="1">
    <location>
        <begin position="88"/>
        <end position="97"/>
    </location>
</feature>
<gene>
    <name evidence="2" type="ORF">D917_10340</name>
</gene>
<evidence type="ECO:0000313" key="2">
    <source>
        <dbReference type="EMBL" id="OUC42218.1"/>
    </source>
</evidence>
<reference evidence="2 3" key="1">
    <citation type="submission" date="2015-04" db="EMBL/GenBank/DDBJ databases">
        <title>Draft genome of the roundworm Trichinella nativa.</title>
        <authorList>
            <person name="Mitreva M."/>
        </authorList>
    </citation>
    <scope>NUCLEOTIDE SEQUENCE [LARGE SCALE GENOMIC DNA]</scope>
    <source>
        <strain evidence="2 3">ISS45</strain>
    </source>
</reference>
<evidence type="ECO:0000256" key="1">
    <source>
        <dbReference type="SAM" id="MobiDB-lite"/>
    </source>
</evidence>
<accession>A0A1Y3EGG2</accession>
<dbReference type="AlphaFoldDB" id="A0A1Y3EGG2"/>
<proteinExistence type="predicted"/>
<protein>
    <submittedName>
        <fullName evidence="2">Uncharacterized protein</fullName>
    </submittedName>
</protein>
<feature type="non-terminal residue" evidence="2">
    <location>
        <position position="167"/>
    </location>
</feature>
<comment type="caution">
    <text evidence="2">The sequence shown here is derived from an EMBL/GenBank/DDBJ whole genome shotgun (WGS) entry which is preliminary data.</text>
</comment>
<sequence length="167" mass="18413">MFRTEQLRYCSPEPAEPNFRLTKSLRCLTTHGKVPACTAERMGPRGVIRVWQRGRPAEVPAGKLNLSGWGAVSTATMWSPVASSTADQKARAKEEPGGRTQPGRTRHCRPRAATGKGRLPAVTRRRVWPSSVKTPRENIGYPAGLRKDPETCRRPTELVAIGRYPAA</sequence>
<dbReference type="EMBL" id="LVZM01017803">
    <property type="protein sequence ID" value="OUC42218.1"/>
    <property type="molecule type" value="Genomic_DNA"/>
</dbReference>
<organism evidence="2 3">
    <name type="scientific">Trichinella nativa</name>
    <dbReference type="NCBI Taxonomy" id="6335"/>
    <lineage>
        <taxon>Eukaryota</taxon>
        <taxon>Metazoa</taxon>
        <taxon>Ecdysozoa</taxon>
        <taxon>Nematoda</taxon>
        <taxon>Enoplea</taxon>
        <taxon>Dorylaimia</taxon>
        <taxon>Trichinellida</taxon>
        <taxon>Trichinellidae</taxon>
        <taxon>Trichinella</taxon>
    </lineage>
</organism>
<feature type="region of interest" description="Disordered" evidence="1">
    <location>
        <begin position="80"/>
        <end position="150"/>
    </location>
</feature>
<dbReference type="Proteomes" id="UP000243006">
    <property type="component" value="Unassembled WGS sequence"/>
</dbReference>